<organism evidence="1 2">
    <name type="scientific">Petropleomorpha daqingensis</name>
    <dbReference type="NCBI Taxonomy" id="2026353"/>
    <lineage>
        <taxon>Bacteria</taxon>
        <taxon>Bacillati</taxon>
        <taxon>Actinomycetota</taxon>
        <taxon>Actinomycetes</taxon>
        <taxon>Geodermatophilales</taxon>
        <taxon>Geodermatophilaceae</taxon>
        <taxon>Petropleomorpha</taxon>
    </lineage>
</organism>
<dbReference type="Proteomes" id="UP000541969">
    <property type="component" value="Unassembled WGS sequence"/>
</dbReference>
<gene>
    <name evidence="1" type="ORF">GGQ55_004799</name>
</gene>
<accession>A0A853CMV7</accession>
<sequence length="147" mass="15862">MASVSDFKVLVDWCTTVENPFHGLRRTVAVEILERGGGGTADIATSVGTLEFSTRPHGFVALSGEVVHQSATSGNPRATFDLAMREDGAHVGFVGARIPAEFKEDVPISDVVGQEIGTPLFLLFSPPARDHYEVRLWPTFTPVTPLL</sequence>
<protein>
    <submittedName>
        <fullName evidence="1">Uncharacterized protein</fullName>
    </submittedName>
</protein>
<proteinExistence type="predicted"/>
<dbReference type="EMBL" id="JACBZT010000001">
    <property type="protein sequence ID" value="NYJ08521.1"/>
    <property type="molecule type" value="Genomic_DNA"/>
</dbReference>
<evidence type="ECO:0000313" key="1">
    <source>
        <dbReference type="EMBL" id="NYJ08521.1"/>
    </source>
</evidence>
<dbReference type="AlphaFoldDB" id="A0A853CMV7"/>
<dbReference type="RefSeq" id="WP_179721174.1">
    <property type="nucleotide sequence ID" value="NZ_JACBZT010000001.1"/>
</dbReference>
<reference evidence="1 2" key="1">
    <citation type="submission" date="2020-07" db="EMBL/GenBank/DDBJ databases">
        <title>Sequencing the genomes of 1000 actinobacteria strains.</title>
        <authorList>
            <person name="Klenk H.-P."/>
        </authorList>
    </citation>
    <scope>NUCLEOTIDE SEQUENCE [LARGE SCALE GENOMIC DNA]</scope>
    <source>
        <strain evidence="1 2">DSM 104001</strain>
    </source>
</reference>
<name>A0A853CMV7_9ACTN</name>
<keyword evidence="2" id="KW-1185">Reference proteome</keyword>
<evidence type="ECO:0000313" key="2">
    <source>
        <dbReference type="Proteomes" id="UP000541969"/>
    </source>
</evidence>
<comment type="caution">
    <text evidence="1">The sequence shown here is derived from an EMBL/GenBank/DDBJ whole genome shotgun (WGS) entry which is preliminary data.</text>
</comment>